<evidence type="ECO:0000256" key="1">
    <source>
        <dbReference type="SAM" id="Phobius"/>
    </source>
</evidence>
<sequence length="277" mass="32410">MCQCKRIIFSKNPFTDKCCHEAFFQAPVEVKNFILEDHGDIVRTNDPILISIAAYLIENINKAKTLCALHSSNDEYESYQKVCNKLCDYLNKWLNEKCAIYTFSGNCHNNKEKWNKYIEKLWILLKKVDHSKNWCERKTRVYSLEFPNNLIPDICNNNNISLSLSNFDDKAKIQQIVHSSLSSKTYYISSSSAIGYTIFGIIIIIIILYNVIQIIQLFPFSPENSRIRKIMREGKSALRNIYNKLTQEIYKPYINYDKLSETTGFNVLYNNFKSRNI</sequence>
<evidence type="ECO:0000313" key="3">
    <source>
        <dbReference type="Proteomes" id="UP000195521"/>
    </source>
</evidence>
<keyword evidence="1" id="KW-0812">Transmembrane</keyword>
<dbReference type="Proteomes" id="UP000195521">
    <property type="component" value="Unassembled WGS sequence"/>
</dbReference>
<dbReference type="EMBL" id="BDQF01000055">
    <property type="protein sequence ID" value="GAW83993.1"/>
    <property type="molecule type" value="Genomic_DNA"/>
</dbReference>
<keyword evidence="1" id="KW-1133">Transmembrane helix</keyword>
<dbReference type="AlphaFoldDB" id="A0A1Y1JUA7"/>
<keyword evidence="1" id="KW-0472">Membrane</keyword>
<comment type="caution">
    <text evidence="2">The sequence shown here is derived from an EMBL/GenBank/DDBJ whole genome shotgun (WGS) entry which is preliminary data.</text>
</comment>
<protein>
    <submittedName>
        <fullName evidence="2">Variable surface protein</fullName>
    </submittedName>
</protein>
<reference evidence="3" key="1">
    <citation type="submission" date="2017-04" db="EMBL/GenBank/DDBJ databases">
        <title>Plasmodium gonderi genome.</title>
        <authorList>
            <person name="Arisue N."/>
            <person name="Honma H."/>
            <person name="Kawai S."/>
            <person name="Tougan T."/>
            <person name="Tanabe K."/>
            <person name="Horii T."/>
        </authorList>
    </citation>
    <scope>NUCLEOTIDE SEQUENCE [LARGE SCALE GENOMIC DNA]</scope>
    <source>
        <strain evidence="3">ATCC 30045</strain>
    </source>
</reference>
<feature type="transmembrane region" description="Helical" evidence="1">
    <location>
        <begin position="193"/>
        <end position="218"/>
    </location>
</feature>
<dbReference type="GeneID" id="39744801"/>
<proteinExistence type="predicted"/>
<name>A0A1Y1JUA7_PLAGO</name>
<gene>
    <name evidence="2" type="ORF">PGO_000500</name>
</gene>
<keyword evidence="3" id="KW-1185">Reference proteome</keyword>
<accession>A0A1Y1JUA7</accession>
<dbReference type="RefSeq" id="XP_028546582.1">
    <property type="nucleotide sequence ID" value="XM_028690781.1"/>
</dbReference>
<organism evidence="2 3">
    <name type="scientific">Plasmodium gonderi</name>
    <dbReference type="NCBI Taxonomy" id="77519"/>
    <lineage>
        <taxon>Eukaryota</taxon>
        <taxon>Sar</taxon>
        <taxon>Alveolata</taxon>
        <taxon>Apicomplexa</taxon>
        <taxon>Aconoidasida</taxon>
        <taxon>Haemosporida</taxon>
        <taxon>Plasmodiidae</taxon>
        <taxon>Plasmodium</taxon>
        <taxon>Plasmodium (Plasmodium)</taxon>
    </lineage>
</organism>
<evidence type="ECO:0000313" key="2">
    <source>
        <dbReference type="EMBL" id="GAW83993.1"/>
    </source>
</evidence>